<dbReference type="InterPro" id="IPR006426">
    <property type="entry name" value="Asn_synth_AEB"/>
</dbReference>
<evidence type="ECO:0000256" key="9">
    <source>
        <dbReference type="PIRSR" id="PIRSR001589-2"/>
    </source>
</evidence>
<dbReference type="InterPro" id="IPR033738">
    <property type="entry name" value="AsnB_N"/>
</dbReference>
<keyword evidence="13" id="KW-0436">Ligase</keyword>
<dbReference type="PROSITE" id="PS51278">
    <property type="entry name" value="GATASE_TYPE_2"/>
    <property type="match status" value="1"/>
</dbReference>
<evidence type="ECO:0000256" key="3">
    <source>
        <dbReference type="ARBA" id="ARBA00012737"/>
    </source>
</evidence>
<evidence type="ECO:0000256" key="10">
    <source>
        <dbReference type="PIRSR" id="PIRSR001589-3"/>
    </source>
</evidence>
<dbReference type="Pfam" id="PF13537">
    <property type="entry name" value="GATase_7"/>
    <property type="match status" value="1"/>
</dbReference>
<dbReference type="NCBIfam" id="TIGR01536">
    <property type="entry name" value="asn_synth_AEB"/>
    <property type="match status" value="1"/>
</dbReference>
<name>A0A6M1T3W2_9BACT</name>
<evidence type="ECO:0000256" key="1">
    <source>
        <dbReference type="ARBA" id="ARBA00005187"/>
    </source>
</evidence>
<proteinExistence type="inferred from homology"/>
<dbReference type="PIRSF" id="PIRSF001589">
    <property type="entry name" value="Asn_synthetase_glu-h"/>
    <property type="match status" value="1"/>
</dbReference>
<comment type="catalytic activity">
    <reaction evidence="7">
        <text>L-aspartate + L-glutamine + ATP + H2O = L-asparagine + L-glutamate + AMP + diphosphate + H(+)</text>
        <dbReference type="Rhea" id="RHEA:12228"/>
        <dbReference type="ChEBI" id="CHEBI:15377"/>
        <dbReference type="ChEBI" id="CHEBI:15378"/>
        <dbReference type="ChEBI" id="CHEBI:29985"/>
        <dbReference type="ChEBI" id="CHEBI:29991"/>
        <dbReference type="ChEBI" id="CHEBI:30616"/>
        <dbReference type="ChEBI" id="CHEBI:33019"/>
        <dbReference type="ChEBI" id="CHEBI:58048"/>
        <dbReference type="ChEBI" id="CHEBI:58359"/>
        <dbReference type="ChEBI" id="CHEBI:456215"/>
        <dbReference type="EC" id="6.3.5.4"/>
    </reaction>
</comment>
<dbReference type="RefSeq" id="WP_165143888.1">
    <property type="nucleotide sequence ID" value="NZ_JAALLT010000007.1"/>
</dbReference>
<dbReference type="CDD" id="cd00712">
    <property type="entry name" value="AsnB"/>
    <property type="match status" value="1"/>
</dbReference>
<keyword evidence="8" id="KW-0061">Asparagine biosynthesis</keyword>
<keyword evidence="11" id="KW-0175">Coiled coil</keyword>
<dbReference type="SUPFAM" id="SSF56235">
    <property type="entry name" value="N-terminal nucleophile aminohydrolases (Ntn hydrolases)"/>
    <property type="match status" value="1"/>
</dbReference>
<dbReference type="EMBL" id="JAALLT010000007">
    <property type="protein sequence ID" value="NGP78154.1"/>
    <property type="molecule type" value="Genomic_DNA"/>
</dbReference>
<dbReference type="GO" id="GO:0005524">
    <property type="term" value="F:ATP binding"/>
    <property type="evidence" value="ECO:0007669"/>
    <property type="project" value="UniProtKB-KW"/>
</dbReference>
<dbReference type="PANTHER" id="PTHR43284">
    <property type="entry name" value="ASPARAGINE SYNTHETASE (GLUTAMINE-HYDROLYZING)"/>
    <property type="match status" value="1"/>
</dbReference>
<gene>
    <name evidence="13" type="primary">asnB</name>
    <name evidence="13" type="ORF">G3570_16040</name>
</gene>
<keyword evidence="5 9" id="KW-0067">ATP-binding</keyword>
<evidence type="ECO:0000259" key="12">
    <source>
        <dbReference type="PROSITE" id="PS51278"/>
    </source>
</evidence>
<dbReference type="InterPro" id="IPR014729">
    <property type="entry name" value="Rossmann-like_a/b/a_fold"/>
</dbReference>
<dbReference type="CDD" id="cd01991">
    <property type="entry name" value="Asn_synthase_B_C"/>
    <property type="match status" value="1"/>
</dbReference>
<reference evidence="13 14" key="1">
    <citation type="submission" date="2020-02" db="EMBL/GenBank/DDBJ databases">
        <title>Balneolaceae bacterium YR4-1, complete genome.</title>
        <authorList>
            <person name="Li Y."/>
            <person name="Wu S."/>
        </authorList>
    </citation>
    <scope>NUCLEOTIDE SEQUENCE [LARGE SCALE GENOMIC DNA]</scope>
    <source>
        <strain evidence="13 14">YR4-1</strain>
    </source>
</reference>
<keyword evidence="4 9" id="KW-0547">Nucleotide-binding</keyword>
<dbReference type="InterPro" id="IPR001962">
    <property type="entry name" value="Asn_synthase"/>
</dbReference>
<dbReference type="GO" id="GO:0006529">
    <property type="term" value="P:asparagine biosynthetic process"/>
    <property type="evidence" value="ECO:0007669"/>
    <property type="project" value="UniProtKB-KW"/>
</dbReference>
<evidence type="ECO:0000256" key="8">
    <source>
        <dbReference type="PIRSR" id="PIRSR001589-1"/>
    </source>
</evidence>
<dbReference type="Gene3D" id="3.60.20.10">
    <property type="entry name" value="Glutamine Phosphoribosylpyrophosphate, subunit 1, domain 1"/>
    <property type="match status" value="1"/>
</dbReference>
<keyword evidence="6 8" id="KW-0315">Glutamine amidotransferase</keyword>
<feature type="domain" description="Glutamine amidotransferase type-2" evidence="12">
    <location>
        <begin position="2"/>
        <end position="234"/>
    </location>
</feature>
<feature type="active site" description="For GATase activity" evidence="8">
    <location>
        <position position="2"/>
    </location>
</feature>
<sequence length="630" mass="72792">MCGLAGYFYLDHRKEQCTTTIKEMIDLQKHRGPDDSGILAINTKDELMVSYGKENQKMARPCDLLFGFNRLSILDLSFNGHQPMVSEKNKVALMLNGEIYNAFDYKDDLTTKGYNFKSTTDTEVVLNLYLEYGMDGMIKRLNGMFAIVVWDMRIKKLFLARDRFGIKPLYILKQNGRISFSSEMKSFGVLPEFSFELDKTKLDEFLLFRNVINDTLFKNIRNCKPGSYLSVSQTGDIKEHIFYDINEEGADLKSKKDALNDLERSLQRSVQRQMISDVKLGCQLSGGVDSSLVAYYAKKSLEEGRLETISIKFSNPLFSEERYIDFVARQLELIAHKYTMEGEYYFNELEKATWHFEQPLNHPNTIGIYLLSQEAKKHVTVLLSGEGADEALAGYRRFINNIQSPYFNRHFLSKLKQNLPNLLSFLRYYNDGNCRLIMESSFSSIYSANELYPEFDSKLAFEKRKSILDKLDGDPILKHRKYELLTYLPDLLMRQDKMSMAHSIENRVPFLDNEMVTSSLNIAGDELIGSKNGRTEAKMILKVLCSKNFGNDFAFRRKKGFGIPLKDFMSSTDFQNRWKDEIEPGIEERGIFEVDSVSKWVSKIEKANSAQLDAIWLMTGFEIWAKKYLD</sequence>
<evidence type="ECO:0000256" key="7">
    <source>
        <dbReference type="ARBA" id="ARBA00048741"/>
    </source>
</evidence>
<dbReference type="InterPro" id="IPR017932">
    <property type="entry name" value="GATase_2_dom"/>
</dbReference>
<comment type="pathway">
    <text evidence="1">Amino-acid biosynthesis; L-asparagine biosynthesis; L-asparagine from L-aspartate (L-Gln route): step 1/1.</text>
</comment>
<keyword evidence="14" id="KW-1185">Reference proteome</keyword>
<dbReference type="EC" id="6.3.5.4" evidence="3"/>
<evidence type="ECO:0000256" key="6">
    <source>
        <dbReference type="ARBA" id="ARBA00022962"/>
    </source>
</evidence>
<evidence type="ECO:0000256" key="2">
    <source>
        <dbReference type="ARBA" id="ARBA00005752"/>
    </source>
</evidence>
<dbReference type="SUPFAM" id="SSF52402">
    <property type="entry name" value="Adenine nucleotide alpha hydrolases-like"/>
    <property type="match status" value="1"/>
</dbReference>
<evidence type="ECO:0000256" key="4">
    <source>
        <dbReference type="ARBA" id="ARBA00022741"/>
    </source>
</evidence>
<comment type="similarity">
    <text evidence="2">Belongs to the asparagine synthetase family.</text>
</comment>
<keyword evidence="8" id="KW-0028">Amino-acid biosynthesis</keyword>
<organism evidence="13 14">
    <name type="scientific">Halalkalibaculum roseum</name>
    <dbReference type="NCBI Taxonomy" id="2709311"/>
    <lineage>
        <taxon>Bacteria</taxon>
        <taxon>Pseudomonadati</taxon>
        <taxon>Balneolota</taxon>
        <taxon>Balneolia</taxon>
        <taxon>Balneolales</taxon>
        <taxon>Balneolaceae</taxon>
        <taxon>Halalkalibaculum</taxon>
    </lineage>
</organism>
<accession>A0A6M1T3W2</accession>
<evidence type="ECO:0000256" key="5">
    <source>
        <dbReference type="ARBA" id="ARBA00022840"/>
    </source>
</evidence>
<evidence type="ECO:0000313" key="13">
    <source>
        <dbReference type="EMBL" id="NGP78154.1"/>
    </source>
</evidence>
<dbReference type="GO" id="GO:0005829">
    <property type="term" value="C:cytosol"/>
    <property type="evidence" value="ECO:0007669"/>
    <property type="project" value="TreeGrafter"/>
</dbReference>
<comment type="caution">
    <text evidence="13">The sequence shown here is derived from an EMBL/GenBank/DDBJ whole genome shotgun (WGS) entry which is preliminary data.</text>
</comment>
<feature type="binding site" evidence="9">
    <location>
        <position position="311"/>
    </location>
    <ligand>
        <name>ATP</name>
        <dbReference type="ChEBI" id="CHEBI:30616"/>
    </ligand>
</feature>
<dbReference type="InterPro" id="IPR051786">
    <property type="entry name" value="ASN_synthetase/amidase"/>
</dbReference>
<feature type="coiled-coil region" evidence="11">
    <location>
        <begin position="245"/>
        <end position="272"/>
    </location>
</feature>
<dbReference type="AlphaFoldDB" id="A0A6M1T3W2"/>
<dbReference type="InterPro" id="IPR029055">
    <property type="entry name" value="Ntn_hydrolases_N"/>
</dbReference>
<dbReference type="Pfam" id="PF00733">
    <property type="entry name" value="Asn_synthase"/>
    <property type="match status" value="1"/>
</dbReference>
<dbReference type="Proteomes" id="UP000473278">
    <property type="component" value="Unassembled WGS sequence"/>
</dbReference>
<evidence type="ECO:0000256" key="11">
    <source>
        <dbReference type="SAM" id="Coils"/>
    </source>
</evidence>
<dbReference type="Gene3D" id="3.40.50.620">
    <property type="entry name" value="HUPs"/>
    <property type="match status" value="1"/>
</dbReference>
<dbReference type="PANTHER" id="PTHR43284:SF1">
    <property type="entry name" value="ASPARAGINE SYNTHETASE"/>
    <property type="match status" value="1"/>
</dbReference>
<evidence type="ECO:0000313" key="14">
    <source>
        <dbReference type="Proteomes" id="UP000473278"/>
    </source>
</evidence>
<feature type="binding site" evidence="9">
    <location>
        <position position="121"/>
    </location>
    <ligand>
        <name>L-glutamine</name>
        <dbReference type="ChEBI" id="CHEBI:58359"/>
    </ligand>
</feature>
<dbReference type="GO" id="GO:0004066">
    <property type="term" value="F:asparagine synthase (glutamine-hydrolyzing) activity"/>
    <property type="evidence" value="ECO:0007669"/>
    <property type="project" value="UniProtKB-EC"/>
</dbReference>
<feature type="site" description="Important for beta-aspartyl-AMP intermediate formation" evidence="10">
    <location>
        <position position="386"/>
    </location>
</feature>
<protein>
    <recommendedName>
        <fullName evidence="3">asparagine synthase (glutamine-hydrolyzing)</fullName>
        <ecNumber evidence="3">6.3.5.4</ecNumber>
    </recommendedName>
</protein>
<feature type="binding site" evidence="9">
    <location>
        <begin position="384"/>
        <end position="385"/>
    </location>
    <ligand>
        <name>ATP</name>
        <dbReference type="ChEBI" id="CHEBI:30616"/>
    </ligand>
</feature>